<evidence type="ECO:0000313" key="3">
    <source>
        <dbReference type="EMBL" id="KZE66134.1"/>
    </source>
</evidence>
<gene>
    <name evidence="3" type="ORF">AWM68_07095</name>
</gene>
<evidence type="ECO:0008006" key="5">
    <source>
        <dbReference type="Google" id="ProtNLM"/>
    </source>
</evidence>
<feature type="chain" id="PRO_5007845307" description="Processed acidic surface protein" evidence="2">
    <location>
        <begin position="25"/>
        <end position="444"/>
    </location>
</feature>
<keyword evidence="4" id="KW-1185">Reference proteome</keyword>
<dbReference type="EMBL" id="LRFC01000023">
    <property type="protein sequence ID" value="KZE66134.1"/>
    <property type="molecule type" value="Genomic_DNA"/>
</dbReference>
<proteinExistence type="predicted"/>
<keyword evidence="1" id="KW-0812">Transmembrane</keyword>
<keyword evidence="1" id="KW-1133">Transmembrane helix</keyword>
<dbReference type="RefSeq" id="WP_066241529.1">
    <property type="nucleotide sequence ID" value="NZ_LRFC01000023.1"/>
</dbReference>
<dbReference type="Proteomes" id="UP000076567">
    <property type="component" value="Unassembled WGS sequence"/>
</dbReference>
<keyword evidence="1" id="KW-0472">Membrane</keyword>
<name>A0A163R3I5_9BACL</name>
<keyword evidence="2" id="KW-0732">Signal</keyword>
<comment type="caution">
    <text evidence="3">The sequence shown here is derived from an EMBL/GenBank/DDBJ whole genome shotgun (WGS) entry which is preliminary data.</text>
</comment>
<feature type="signal peptide" evidence="2">
    <location>
        <begin position="1"/>
        <end position="24"/>
    </location>
</feature>
<dbReference type="InterPro" id="IPR030832">
    <property type="entry name" value="Acidic_LPXTA"/>
</dbReference>
<protein>
    <recommendedName>
        <fullName evidence="5">Processed acidic surface protein</fullName>
    </recommendedName>
</protein>
<accession>A0A163R3I5</accession>
<evidence type="ECO:0000256" key="2">
    <source>
        <dbReference type="SAM" id="SignalP"/>
    </source>
</evidence>
<evidence type="ECO:0000256" key="1">
    <source>
        <dbReference type="SAM" id="Phobius"/>
    </source>
</evidence>
<dbReference type="OrthoDB" id="2718583at2"/>
<sequence length="444" mass="50629">MKKLFSLLLAISISFGILPVSAFAISANDKEYKAFLQEIGWTAKDYEAYLKSKDWPLRDFDSVDELGTPLSEEGVRAVLKEFDISREKLNELLVDYGLLEEGEDVLEGTYVIFEEELFEEIDFIIGTPINDVNLQQLLNDYNLKSIDELDALLADNDDSRDNYEYIEDLESSVDYYINGDDWEGTPINDENLQQLLKDYDLKSIEELEELLKENDDSLENYEYIEDLEWAVDFYINGDDYMDEEIADLFAQIDLTDEEMEKLFAHLETLNWEDPDFLDQMMLLAERMMAFEDFETAEELSAEQVAELLSIFSEMKQLLQIETKYYLVVDGQKQPISLNTLMTMESTNGNDLIMEIYNLQGELLADIRITADMFGSEIIQETGKDIQEVEEIVTASPTKAKPPVKTVKGGELPKTATNSLGNAGLGLALAVAGILLFRRTRVKGL</sequence>
<feature type="transmembrane region" description="Helical" evidence="1">
    <location>
        <begin position="419"/>
        <end position="436"/>
    </location>
</feature>
<organism evidence="3 4">
    <name type="scientific">Fictibacillus phosphorivorans</name>
    <dbReference type="NCBI Taxonomy" id="1221500"/>
    <lineage>
        <taxon>Bacteria</taxon>
        <taxon>Bacillati</taxon>
        <taxon>Bacillota</taxon>
        <taxon>Bacilli</taxon>
        <taxon>Bacillales</taxon>
        <taxon>Fictibacillaceae</taxon>
        <taxon>Fictibacillus</taxon>
    </lineage>
</organism>
<evidence type="ECO:0000313" key="4">
    <source>
        <dbReference type="Proteomes" id="UP000076567"/>
    </source>
</evidence>
<dbReference type="NCBIfam" id="TIGR04383">
    <property type="entry name" value="acidic_w_LPXTA"/>
    <property type="match status" value="3"/>
</dbReference>
<dbReference type="AlphaFoldDB" id="A0A163R3I5"/>
<dbReference type="NCBIfam" id="TIGR01167">
    <property type="entry name" value="LPXTG_anchor"/>
    <property type="match status" value="1"/>
</dbReference>
<reference evidence="4" key="1">
    <citation type="submission" date="2016-01" db="EMBL/GenBank/DDBJ databases">
        <title>Draft genome of Chromobacterium sp. F49.</title>
        <authorList>
            <person name="Hong K.W."/>
        </authorList>
    </citation>
    <scope>NUCLEOTIDE SEQUENCE [LARGE SCALE GENOMIC DNA]</scope>
    <source>
        <strain evidence="4">P7IIIA</strain>
    </source>
</reference>